<evidence type="ECO:0000256" key="4">
    <source>
        <dbReference type="ARBA" id="ARBA00023180"/>
    </source>
</evidence>
<dbReference type="OMA" id="KWIFLGN"/>
<dbReference type="Ensembl" id="ENSANAT00000038934.1">
    <property type="protein sequence ID" value="ENSANAP00000021050.1"/>
    <property type="gene ID" value="ENSANAG00000028318.1"/>
</dbReference>
<keyword evidence="4" id="KW-0325">Glycoprotein</keyword>
<name>A0A2K5DJ98_AOTNA</name>
<evidence type="ECO:0000256" key="1">
    <source>
        <dbReference type="ARBA" id="ARBA00004370"/>
    </source>
</evidence>
<dbReference type="PANTHER" id="PTHR12080:SF97">
    <property type="entry name" value="IG-LIKE DOMAIN-CONTAINING PROTEIN"/>
    <property type="match status" value="1"/>
</dbReference>
<dbReference type="GO" id="GO:0009897">
    <property type="term" value="C:external side of plasma membrane"/>
    <property type="evidence" value="ECO:0007669"/>
    <property type="project" value="TreeGrafter"/>
</dbReference>
<evidence type="ECO:0000256" key="3">
    <source>
        <dbReference type="ARBA" id="ARBA00023136"/>
    </source>
</evidence>
<dbReference type="InterPro" id="IPR007110">
    <property type="entry name" value="Ig-like_dom"/>
</dbReference>
<evidence type="ECO:0000259" key="6">
    <source>
        <dbReference type="PROSITE" id="PS50835"/>
    </source>
</evidence>
<evidence type="ECO:0000256" key="5">
    <source>
        <dbReference type="SAM" id="Phobius"/>
    </source>
</evidence>
<evidence type="ECO:0000313" key="8">
    <source>
        <dbReference type="Proteomes" id="UP000233020"/>
    </source>
</evidence>
<dbReference type="PROSITE" id="PS50835">
    <property type="entry name" value="IG_LIKE"/>
    <property type="match status" value="1"/>
</dbReference>
<dbReference type="SUPFAM" id="SSF48726">
    <property type="entry name" value="Immunoglobulin"/>
    <property type="match status" value="1"/>
</dbReference>
<comment type="subcellular location">
    <subcellularLocation>
        <location evidence="1">Membrane</location>
    </subcellularLocation>
</comment>
<keyword evidence="2" id="KW-0732">Signal</keyword>
<dbReference type="GeneTree" id="ENSGT01030000234540"/>
<protein>
    <recommendedName>
        <fullName evidence="6">Ig-like domain-containing protein</fullName>
    </recommendedName>
</protein>
<accession>A0A2K5DJ98</accession>
<reference evidence="7" key="1">
    <citation type="submission" date="2025-08" db="UniProtKB">
        <authorList>
            <consortium name="Ensembl"/>
        </authorList>
    </citation>
    <scope>IDENTIFICATION</scope>
</reference>
<evidence type="ECO:0000256" key="2">
    <source>
        <dbReference type="ARBA" id="ARBA00022729"/>
    </source>
</evidence>
<dbReference type="InterPro" id="IPR036179">
    <property type="entry name" value="Ig-like_dom_sf"/>
</dbReference>
<sequence length="167" mass="18048">MEDTGSYSALMSSETSVHVSSYTLRIFKRLPRPHVRVESIISENGICNATLRCSVEEGGETITYEWTSVGPGAAVSHVGSILDGSWSLHDLDWSYTCTALNPVSNSNSTPIHAAHLCAGSKAAEGTYCPVNWIFLGKGLLLLVFLGVLGTWHIQTQVLSKRLRPNSG</sequence>
<evidence type="ECO:0000313" key="7">
    <source>
        <dbReference type="Ensembl" id="ENSANAP00000021050.1"/>
    </source>
</evidence>
<keyword evidence="5" id="KW-0812">Transmembrane</keyword>
<reference evidence="7" key="2">
    <citation type="submission" date="2025-09" db="UniProtKB">
        <authorList>
            <consortium name="Ensembl"/>
        </authorList>
    </citation>
    <scope>IDENTIFICATION</scope>
</reference>
<feature type="domain" description="Ig-like" evidence="6">
    <location>
        <begin position="33"/>
        <end position="109"/>
    </location>
</feature>
<keyword evidence="8" id="KW-1185">Reference proteome</keyword>
<dbReference type="PANTHER" id="PTHR12080">
    <property type="entry name" value="SIGNALING LYMPHOCYTIC ACTIVATION MOLECULE"/>
    <property type="match status" value="1"/>
</dbReference>
<dbReference type="GO" id="GO:0042110">
    <property type="term" value="P:T cell activation"/>
    <property type="evidence" value="ECO:0007669"/>
    <property type="project" value="TreeGrafter"/>
</dbReference>
<dbReference type="AlphaFoldDB" id="A0A2K5DJ98"/>
<organism evidence="7 8">
    <name type="scientific">Aotus nancymaae</name>
    <name type="common">Ma's night monkey</name>
    <dbReference type="NCBI Taxonomy" id="37293"/>
    <lineage>
        <taxon>Eukaryota</taxon>
        <taxon>Metazoa</taxon>
        <taxon>Chordata</taxon>
        <taxon>Craniata</taxon>
        <taxon>Vertebrata</taxon>
        <taxon>Euteleostomi</taxon>
        <taxon>Mammalia</taxon>
        <taxon>Eutheria</taxon>
        <taxon>Euarchontoglires</taxon>
        <taxon>Primates</taxon>
        <taxon>Haplorrhini</taxon>
        <taxon>Platyrrhini</taxon>
        <taxon>Aotidae</taxon>
        <taxon>Aotus</taxon>
    </lineage>
</organism>
<keyword evidence="5" id="KW-1133">Transmembrane helix</keyword>
<dbReference type="Proteomes" id="UP000233020">
    <property type="component" value="Unplaced"/>
</dbReference>
<keyword evidence="3 5" id="KW-0472">Membrane</keyword>
<dbReference type="InterPro" id="IPR015631">
    <property type="entry name" value="CD2/SLAM_rcpt"/>
</dbReference>
<dbReference type="Gene3D" id="2.60.40.10">
    <property type="entry name" value="Immunoglobulins"/>
    <property type="match status" value="1"/>
</dbReference>
<proteinExistence type="predicted"/>
<dbReference type="InterPro" id="IPR013783">
    <property type="entry name" value="Ig-like_fold"/>
</dbReference>
<feature type="transmembrane region" description="Helical" evidence="5">
    <location>
        <begin position="132"/>
        <end position="153"/>
    </location>
</feature>